<protein>
    <submittedName>
        <fullName evidence="1">Uncharacterized protein</fullName>
    </submittedName>
</protein>
<name>J9FEU6_9ZZZZ</name>
<gene>
    <name evidence="1" type="ORF">EVA_18948</name>
</gene>
<dbReference type="AlphaFoldDB" id="J9FEU6"/>
<organism evidence="1">
    <name type="scientific">gut metagenome</name>
    <dbReference type="NCBI Taxonomy" id="749906"/>
    <lineage>
        <taxon>unclassified sequences</taxon>
        <taxon>metagenomes</taxon>
        <taxon>organismal metagenomes</taxon>
    </lineage>
</organism>
<proteinExistence type="predicted"/>
<evidence type="ECO:0000313" key="1">
    <source>
        <dbReference type="EMBL" id="EJW92943.1"/>
    </source>
</evidence>
<reference evidence="1" key="1">
    <citation type="journal article" date="2012" name="PLoS ONE">
        <title>Gene sets for utilization of primary and secondary nutrition supplies in the distal gut of endangered iberian lynx.</title>
        <authorList>
            <person name="Alcaide M."/>
            <person name="Messina E."/>
            <person name="Richter M."/>
            <person name="Bargiela R."/>
            <person name="Peplies J."/>
            <person name="Huws S.A."/>
            <person name="Newbold C.J."/>
            <person name="Golyshin P.N."/>
            <person name="Simon M.A."/>
            <person name="Lopez G."/>
            <person name="Yakimov M.M."/>
            <person name="Ferrer M."/>
        </authorList>
    </citation>
    <scope>NUCLEOTIDE SEQUENCE</scope>
</reference>
<comment type="caution">
    <text evidence="1">The sequence shown here is derived from an EMBL/GenBank/DDBJ whole genome shotgun (WGS) entry which is preliminary data.</text>
</comment>
<accession>J9FEU6</accession>
<dbReference type="EMBL" id="AMCI01007249">
    <property type="protein sequence ID" value="EJW92943.1"/>
    <property type="molecule type" value="Genomic_DNA"/>
</dbReference>
<sequence length="35" mass="3825">MPVFSISFFVSSAWVCLLKLLGRRGGSVYSLFAGK</sequence>